<keyword evidence="1" id="KW-1133">Transmembrane helix</keyword>
<feature type="transmembrane region" description="Helical" evidence="1">
    <location>
        <begin position="21"/>
        <end position="44"/>
    </location>
</feature>
<organism evidence="2 3">
    <name type="scientific">Bursaphelenchus okinawaensis</name>
    <dbReference type="NCBI Taxonomy" id="465554"/>
    <lineage>
        <taxon>Eukaryota</taxon>
        <taxon>Metazoa</taxon>
        <taxon>Ecdysozoa</taxon>
        <taxon>Nematoda</taxon>
        <taxon>Chromadorea</taxon>
        <taxon>Rhabditida</taxon>
        <taxon>Tylenchina</taxon>
        <taxon>Tylenchomorpha</taxon>
        <taxon>Aphelenchoidea</taxon>
        <taxon>Aphelenchoididae</taxon>
        <taxon>Bursaphelenchus</taxon>
    </lineage>
</organism>
<feature type="transmembrane region" description="Helical" evidence="1">
    <location>
        <begin position="50"/>
        <end position="74"/>
    </location>
</feature>
<accession>A0A811K3V1</accession>
<evidence type="ECO:0000313" key="2">
    <source>
        <dbReference type="EMBL" id="CAD5209799.1"/>
    </source>
</evidence>
<keyword evidence="1" id="KW-0472">Membrane</keyword>
<protein>
    <recommendedName>
        <fullName evidence="4">G protein-coupled receptor</fullName>
    </recommendedName>
</protein>
<keyword evidence="3" id="KW-1185">Reference proteome</keyword>
<dbReference type="Proteomes" id="UP000783686">
    <property type="component" value="Unassembled WGS sequence"/>
</dbReference>
<sequence>MRENAGMTTFRAQKYVVKVMILQAFYPLILYFVPVFILMYSILTTTPFDVIGYVCSMSVQLFTLLSSLSVLVLIPTYRKTLIHRRASLHVTATKIYTNDGTFVDH</sequence>
<dbReference type="InterPro" id="IPR019422">
    <property type="entry name" value="7TM_GPCR_serpentine_rcpt_Srh"/>
</dbReference>
<comment type="caution">
    <text evidence="2">The sequence shown here is derived from an EMBL/GenBank/DDBJ whole genome shotgun (WGS) entry which is preliminary data.</text>
</comment>
<name>A0A811K3V1_9BILA</name>
<dbReference type="EMBL" id="CAJFDH010000002">
    <property type="protein sequence ID" value="CAD5209799.1"/>
    <property type="molecule type" value="Genomic_DNA"/>
</dbReference>
<gene>
    <name evidence="2" type="ORF">BOKJ2_LOCUS2868</name>
</gene>
<evidence type="ECO:0000256" key="1">
    <source>
        <dbReference type="SAM" id="Phobius"/>
    </source>
</evidence>
<reference evidence="2" key="1">
    <citation type="submission" date="2020-09" db="EMBL/GenBank/DDBJ databases">
        <authorList>
            <person name="Kikuchi T."/>
        </authorList>
    </citation>
    <scope>NUCLEOTIDE SEQUENCE</scope>
    <source>
        <strain evidence="2">SH1</strain>
    </source>
</reference>
<dbReference type="Proteomes" id="UP000614601">
    <property type="component" value="Unassembled WGS sequence"/>
</dbReference>
<keyword evidence="1" id="KW-0812">Transmembrane</keyword>
<evidence type="ECO:0008006" key="4">
    <source>
        <dbReference type="Google" id="ProtNLM"/>
    </source>
</evidence>
<proteinExistence type="predicted"/>
<dbReference type="AlphaFoldDB" id="A0A811K3V1"/>
<evidence type="ECO:0000313" key="3">
    <source>
        <dbReference type="Proteomes" id="UP000614601"/>
    </source>
</evidence>
<dbReference type="Pfam" id="PF10318">
    <property type="entry name" value="7TM_GPCR_Srh"/>
    <property type="match status" value="1"/>
</dbReference>
<dbReference type="EMBL" id="CAJFCW020000002">
    <property type="protein sequence ID" value="CAG9090085.1"/>
    <property type="molecule type" value="Genomic_DNA"/>
</dbReference>